<gene>
    <name evidence="2" type="ORF">PGLA2088_LOCUS29132</name>
</gene>
<feature type="compositionally biased region" description="Low complexity" evidence="1">
    <location>
        <begin position="42"/>
        <end position="62"/>
    </location>
</feature>
<comment type="caution">
    <text evidence="2">The sequence shown here is derived from an EMBL/GenBank/DDBJ whole genome shotgun (WGS) entry which is preliminary data.</text>
</comment>
<accession>A0A813K251</accession>
<feature type="region of interest" description="Disordered" evidence="1">
    <location>
        <begin position="14"/>
        <end position="80"/>
    </location>
</feature>
<dbReference type="EMBL" id="CAJNNW010028174">
    <property type="protein sequence ID" value="CAE8694989.1"/>
    <property type="molecule type" value="Genomic_DNA"/>
</dbReference>
<evidence type="ECO:0000313" key="2">
    <source>
        <dbReference type="EMBL" id="CAE8694989.1"/>
    </source>
</evidence>
<evidence type="ECO:0000256" key="1">
    <source>
        <dbReference type="SAM" id="MobiDB-lite"/>
    </source>
</evidence>
<feature type="region of interest" description="Disordered" evidence="1">
    <location>
        <begin position="95"/>
        <end position="131"/>
    </location>
</feature>
<reference evidence="2" key="1">
    <citation type="submission" date="2021-02" db="EMBL/GenBank/DDBJ databases">
        <authorList>
            <person name="Dougan E. K."/>
            <person name="Rhodes N."/>
            <person name="Thang M."/>
            <person name="Chan C."/>
        </authorList>
    </citation>
    <scope>NUCLEOTIDE SEQUENCE</scope>
</reference>
<sequence>MSAVRFQNYSGAVAAPLTSAAPPPGMAGLPGVPQGGPPGSVPPGLASSLLAQLQASPTLPGAPGLGGALPGLPPGLDLSKLGNLGPHFSSLLAHRAAGADPGGSLPTEDGHGLHMLGVPPGLAAPQDAQVSKAPAFDKEALKRLAKQAQESQA</sequence>
<proteinExistence type="predicted"/>
<name>A0A813K251_POLGL</name>
<dbReference type="Proteomes" id="UP000626109">
    <property type="component" value="Unassembled WGS sequence"/>
</dbReference>
<organism evidence="2 3">
    <name type="scientific">Polarella glacialis</name>
    <name type="common">Dinoflagellate</name>
    <dbReference type="NCBI Taxonomy" id="89957"/>
    <lineage>
        <taxon>Eukaryota</taxon>
        <taxon>Sar</taxon>
        <taxon>Alveolata</taxon>
        <taxon>Dinophyceae</taxon>
        <taxon>Suessiales</taxon>
        <taxon>Suessiaceae</taxon>
        <taxon>Polarella</taxon>
    </lineage>
</organism>
<feature type="non-terminal residue" evidence="2">
    <location>
        <position position="153"/>
    </location>
</feature>
<evidence type="ECO:0000313" key="3">
    <source>
        <dbReference type="Proteomes" id="UP000626109"/>
    </source>
</evidence>
<dbReference type="AlphaFoldDB" id="A0A813K251"/>
<protein>
    <submittedName>
        <fullName evidence="2">Uncharacterized protein</fullName>
    </submittedName>
</protein>